<feature type="transmembrane region" description="Helical" evidence="2">
    <location>
        <begin position="370"/>
        <end position="395"/>
    </location>
</feature>
<dbReference type="STRING" id="6205.A0A0R3WLQ4"/>
<name>A0A0R3WLQ4_HYDTA</name>
<dbReference type="InterPro" id="IPR031155">
    <property type="entry name" value="DUR"/>
</dbReference>
<evidence type="ECO:0000256" key="1">
    <source>
        <dbReference type="ARBA" id="ARBA00022448"/>
    </source>
</evidence>
<sequence length="1025" mass="112624">MQDSVFDEDVHIKPEPGVVVNVSRLVPPLPIQSCRNLQKLFAVKKHHVLFTRDVIELTCGILFVLLAADILTTLCTKGAKRPKYFVLFTDEDSKRLHEHFRQTAQYWHCHRRLHGANHVAYVHFGVRGKCRFGRVFFSYGTPCPFERNLVARITACLSRHPLVTDCYGICGSKFVPANSGIVNTIFALLLLEFRTKAPGAQTIAQFVGRRFGIVAHSLTITISLVTALYTLTVNVIVGSKVLDAVTEGVSKTAIVSIVFILVGAMVVVARRRSYSLTLYIFNTTILLICAFLIFVVLNVPAYPPLGSMDSFYNLLVCYKSDCKVEAFTTGGFNYSIISAILINLIQQLVHVVHDQALWETSINLPPNHGVLGLLLATILASCIPFVLGIVCGLGFRALESAFFNAALLNATHKASGLLLFATPIHLLEKCGISVIFIVLLLLLVTSCMFSIIGASSIVYHDILATYIRPFRKQNGKTTCLLCGKRRGHLARQRNICRCRSMLECAACHTDTWIKEECRDRPTTGPMYGCQTHGTYREYTDKMSKSVLHIAFIVMAGMIPIFIIFSDLAVCSHAHVLGDNVVQVADSSGITPMHHSTFASRFDAKPVLTNHLMCNGFCCKGTCDPDRADFIYLELVTPSSDSHAHSAGIQHILSQTTSCGCLRLTARPPTDLKHLPEPTTESAAVRVGKDRCHTKVVNFLCFHLCTPFVGCLCLTILWARLSKAALLIGYFASAAVALILHFVLAKASSLGVFQLLHVLFVPSAGGAALCTTSSNIKHIQLIGLGAALLGGFLLPALITRFSTTPLSPEAELGMWSCVQEIDNPLMPWSEVFTRQTDLRFSPRLSEKKPALSEVRRALTPLRRLTRVIVAFNFTIFLGFWQILGHIHKHNFNHFFFYVSTTLPRGCKEQPFPLMANVMLFEVGMEASFDMLSDTRVKVRQSAKSVLSSVGGNTMHASLRSALLGSFGGGGGGGGDGEGNGEEGERVCTSGGSDYWRFNEVLIIIEEKQEVEVASCPPIADIEMSLI</sequence>
<dbReference type="InterPro" id="IPR038377">
    <property type="entry name" value="Na/Glc_symporter_sf"/>
</dbReference>
<dbReference type="GO" id="GO:0005886">
    <property type="term" value="C:plasma membrane"/>
    <property type="evidence" value="ECO:0007669"/>
    <property type="project" value="TreeGrafter"/>
</dbReference>
<feature type="transmembrane region" description="Helical" evidence="2">
    <location>
        <begin position="695"/>
        <end position="716"/>
    </location>
</feature>
<evidence type="ECO:0000313" key="4">
    <source>
        <dbReference type="Proteomes" id="UP000274429"/>
    </source>
</evidence>
<keyword evidence="2" id="KW-1133">Transmembrane helix</keyword>
<dbReference type="PANTHER" id="PTHR46154:SF4">
    <property type="entry name" value="UREA ACTIVE TRANSPORTER"/>
    <property type="match status" value="1"/>
</dbReference>
<dbReference type="PANTHER" id="PTHR46154">
    <property type="match status" value="1"/>
</dbReference>
<dbReference type="Gene3D" id="1.20.1730.10">
    <property type="entry name" value="Sodium/glucose cotransporter"/>
    <property type="match status" value="1"/>
</dbReference>
<feature type="transmembrane region" description="Helical" evidence="2">
    <location>
        <begin position="863"/>
        <end position="882"/>
    </location>
</feature>
<feature type="transmembrane region" description="Helical" evidence="2">
    <location>
        <begin position="249"/>
        <end position="269"/>
    </location>
</feature>
<feature type="transmembrane region" description="Helical" evidence="2">
    <location>
        <begin position="276"/>
        <end position="297"/>
    </location>
</feature>
<dbReference type="OrthoDB" id="10049971at2759"/>
<reference evidence="3 4" key="2">
    <citation type="submission" date="2018-11" db="EMBL/GenBank/DDBJ databases">
        <authorList>
            <consortium name="Pathogen Informatics"/>
        </authorList>
    </citation>
    <scope>NUCLEOTIDE SEQUENCE [LARGE SCALE GENOMIC DNA]</scope>
</reference>
<dbReference type="GO" id="GO:0015204">
    <property type="term" value="F:urea transmembrane transporter activity"/>
    <property type="evidence" value="ECO:0007669"/>
    <property type="project" value="InterPro"/>
</dbReference>
<dbReference type="EMBL" id="UYWX01000442">
    <property type="protein sequence ID" value="VDM18385.1"/>
    <property type="molecule type" value="Genomic_DNA"/>
</dbReference>
<keyword evidence="1" id="KW-0813">Transport</keyword>
<gene>
    <name evidence="3" type="ORF">TTAC_LOCUS1679</name>
</gene>
<proteinExistence type="predicted"/>
<dbReference type="AlphaFoldDB" id="A0A0R3WLQ4"/>
<keyword evidence="2" id="KW-0472">Membrane</keyword>
<evidence type="ECO:0000313" key="5">
    <source>
        <dbReference type="WBParaSite" id="TTAC_0000169201-mRNA-1"/>
    </source>
</evidence>
<accession>A0A0R3WLQ4</accession>
<dbReference type="WBParaSite" id="TTAC_0000169201-mRNA-1">
    <property type="protein sequence ID" value="TTAC_0000169201-mRNA-1"/>
    <property type="gene ID" value="TTAC_0000169201"/>
</dbReference>
<keyword evidence="4" id="KW-1185">Reference proteome</keyword>
<feature type="transmembrane region" description="Helical" evidence="2">
    <location>
        <begin position="546"/>
        <end position="564"/>
    </location>
</feature>
<feature type="transmembrane region" description="Helical" evidence="2">
    <location>
        <begin position="749"/>
        <end position="768"/>
    </location>
</feature>
<feature type="transmembrane region" description="Helical" evidence="2">
    <location>
        <begin position="780"/>
        <end position="797"/>
    </location>
</feature>
<keyword evidence="2" id="KW-0812">Transmembrane</keyword>
<feature type="transmembrane region" description="Helical" evidence="2">
    <location>
        <begin position="723"/>
        <end position="743"/>
    </location>
</feature>
<feature type="transmembrane region" description="Helical" evidence="2">
    <location>
        <begin position="213"/>
        <end position="237"/>
    </location>
</feature>
<protein>
    <submittedName>
        <fullName evidence="5">Solute carrier family 12 member 8</fullName>
    </submittedName>
</protein>
<organism evidence="5">
    <name type="scientific">Hydatigena taeniaeformis</name>
    <name type="common">Feline tapeworm</name>
    <name type="synonym">Taenia taeniaeformis</name>
    <dbReference type="NCBI Taxonomy" id="6205"/>
    <lineage>
        <taxon>Eukaryota</taxon>
        <taxon>Metazoa</taxon>
        <taxon>Spiralia</taxon>
        <taxon>Lophotrochozoa</taxon>
        <taxon>Platyhelminthes</taxon>
        <taxon>Cestoda</taxon>
        <taxon>Eucestoda</taxon>
        <taxon>Cyclophyllidea</taxon>
        <taxon>Taeniidae</taxon>
        <taxon>Hydatigera</taxon>
    </lineage>
</organism>
<dbReference type="Proteomes" id="UP000274429">
    <property type="component" value="Unassembled WGS sequence"/>
</dbReference>
<evidence type="ECO:0000313" key="3">
    <source>
        <dbReference type="EMBL" id="VDM18385.1"/>
    </source>
</evidence>
<feature type="transmembrane region" description="Helical" evidence="2">
    <location>
        <begin position="432"/>
        <end position="459"/>
    </location>
</feature>
<reference evidence="5" key="1">
    <citation type="submission" date="2017-02" db="UniProtKB">
        <authorList>
            <consortium name="WormBaseParasite"/>
        </authorList>
    </citation>
    <scope>IDENTIFICATION</scope>
</reference>
<evidence type="ECO:0000256" key="2">
    <source>
        <dbReference type="SAM" id="Phobius"/>
    </source>
</evidence>
<feature type="transmembrane region" description="Helical" evidence="2">
    <location>
        <begin position="54"/>
        <end position="75"/>
    </location>
</feature>